<comment type="caution">
    <text evidence="1">The sequence shown here is derived from an EMBL/GenBank/DDBJ whole genome shotgun (WGS) entry which is preliminary data.</text>
</comment>
<accession>A0ACC1XR34</accession>
<organism evidence="1 2">
    <name type="scientific">Melia azedarach</name>
    <name type="common">Chinaberry tree</name>
    <dbReference type="NCBI Taxonomy" id="155640"/>
    <lineage>
        <taxon>Eukaryota</taxon>
        <taxon>Viridiplantae</taxon>
        <taxon>Streptophyta</taxon>
        <taxon>Embryophyta</taxon>
        <taxon>Tracheophyta</taxon>
        <taxon>Spermatophyta</taxon>
        <taxon>Magnoliopsida</taxon>
        <taxon>eudicotyledons</taxon>
        <taxon>Gunneridae</taxon>
        <taxon>Pentapetalae</taxon>
        <taxon>rosids</taxon>
        <taxon>malvids</taxon>
        <taxon>Sapindales</taxon>
        <taxon>Meliaceae</taxon>
        <taxon>Melia</taxon>
    </lineage>
</organism>
<sequence length="318" mass="36048">MEIRIISSEIIKPSSPTPPHLKTHNLSLIDQLNLNIYFGYPLFYNRGDKSVVEISDHLKRSLSKTLTHYYPFAGRVRHDSFVDCDDSGVPFIEAYVDINMFEVLRKPEMNILEQLLPYNPNKKVSTDDHPNLAVQINYFDCGGFAVCACFRHLIADASAAALFLKNWAAVARGFSDIKDVVFDCSSIFPPNELAKNITKNTIERQRSIDCVSKRFTFDGTKIASLIKEIANRFKHRRRPTRFEVVSALIWGALISMAKESGDASPFILTPLNVRKRMNPPFPEECIGNVIFCVTGNWLDNEAVDYSSLANKIHQLVRC</sequence>
<protein>
    <submittedName>
        <fullName evidence="1">Transferase</fullName>
    </submittedName>
</protein>
<dbReference type="EMBL" id="CM051401">
    <property type="protein sequence ID" value="KAJ4713159.1"/>
    <property type="molecule type" value="Genomic_DNA"/>
</dbReference>
<evidence type="ECO:0000313" key="1">
    <source>
        <dbReference type="EMBL" id="KAJ4713159.1"/>
    </source>
</evidence>
<dbReference type="Proteomes" id="UP001164539">
    <property type="component" value="Chromosome 8"/>
</dbReference>
<name>A0ACC1XR34_MELAZ</name>
<evidence type="ECO:0000313" key="2">
    <source>
        <dbReference type="Proteomes" id="UP001164539"/>
    </source>
</evidence>
<gene>
    <name evidence="1" type="ORF">OWV82_015288</name>
</gene>
<proteinExistence type="predicted"/>
<reference evidence="1 2" key="1">
    <citation type="journal article" date="2023" name="Science">
        <title>Complex scaffold remodeling in plant triterpene biosynthesis.</title>
        <authorList>
            <person name="De La Pena R."/>
            <person name="Hodgson H."/>
            <person name="Liu J.C."/>
            <person name="Stephenson M.J."/>
            <person name="Martin A.C."/>
            <person name="Owen C."/>
            <person name="Harkess A."/>
            <person name="Leebens-Mack J."/>
            <person name="Jimenez L.E."/>
            <person name="Osbourn A."/>
            <person name="Sattely E.S."/>
        </authorList>
    </citation>
    <scope>NUCLEOTIDE SEQUENCE [LARGE SCALE GENOMIC DNA]</scope>
    <source>
        <strain evidence="2">cv. JPN11</strain>
        <tissue evidence="1">Leaf</tissue>
    </source>
</reference>
<keyword evidence="2" id="KW-1185">Reference proteome</keyword>
<keyword evidence="1" id="KW-0808">Transferase</keyword>